<dbReference type="InterPro" id="IPR012677">
    <property type="entry name" value="Nucleotide-bd_a/b_plait_sf"/>
</dbReference>
<dbReference type="SUPFAM" id="SSF54928">
    <property type="entry name" value="RNA-binding domain, RBD"/>
    <property type="match status" value="1"/>
</dbReference>
<dbReference type="AlphaFoldDB" id="A0A813HZK0"/>
<dbReference type="Pfam" id="PF00076">
    <property type="entry name" value="RRM_1"/>
    <property type="match status" value="1"/>
</dbReference>
<dbReference type="InterPro" id="IPR000504">
    <property type="entry name" value="RRM_dom"/>
</dbReference>
<comment type="caution">
    <text evidence="5">The sequence shown here is derived from an EMBL/GenBank/DDBJ whole genome shotgun (WGS) entry which is preliminary data.</text>
</comment>
<feature type="compositionally biased region" description="Acidic residues" evidence="3">
    <location>
        <begin position="113"/>
        <end position="127"/>
    </location>
</feature>
<dbReference type="Gene3D" id="3.30.70.330">
    <property type="match status" value="1"/>
</dbReference>
<dbReference type="PANTHER" id="PTHR48027">
    <property type="entry name" value="HETEROGENEOUS NUCLEAR RIBONUCLEOPROTEIN 87F-RELATED"/>
    <property type="match status" value="1"/>
</dbReference>
<evidence type="ECO:0000256" key="3">
    <source>
        <dbReference type="SAM" id="MobiDB-lite"/>
    </source>
</evidence>
<feature type="compositionally biased region" description="Gly residues" evidence="3">
    <location>
        <begin position="239"/>
        <end position="249"/>
    </location>
</feature>
<evidence type="ECO:0000313" key="6">
    <source>
        <dbReference type="Proteomes" id="UP000626109"/>
    </source>
</evidence>
<dbReference type="InterPro" id="IPR035979">
    <property type="entry name" value="RBD_domain_sf"/>
</dbReference>
<name>A0A813HZK0_POLGL</name>
<evidence type="ECO:0000259" key="4">
    <source>
        <dbReference type="PROSITE" id="PS50102"/>
    </source>
</evidence>
<accession>A0A813HZK0</accession>
<dbReference type="SMART" id="SM00360">
    <property type="entry name" value="RRM"/>
    <property type="match status" value="1"/>
</dbReference>
<feature type="region of interest" description="Disordered" evidence="3">
    <location>
        <begin position="1"/>
        <end position="141"/>
    </location>
</feature>
<proteinExistence type="predicted"/>
<dbReference type="GO" id="GO:0003723">
    <property type="term" value="F:RNA binding"/>
    <property type="evidence" value="ECO:0007669"/>
    <property type="project" value="UniProtKB-UniRule"/>
</dbReference>
<feature type="compositionally biased region" description="Basic and acidic residues" evidence="3">
    <location>
        <begin position="13"/>
        <end position="35"/>
    </location>
</feature>
<feature type="domain" description="RRM" evidence="4">
    <location>
        <begin position="158"/>
        <end position="235"/>
    </location>
</feature>
<keyword evidence="1 2" id="KW-0694">RNA-binding</keyword>
<dbReference type="PROSITE" id="PS50102">
    <property type="entry name" value="RRM"/>
    <property type="match status" value="1"/>
</dbReference>
<feature type="compositionally biased region" description="Basic and acidic residues" evidence="3">
    <location>
        <begin position="100"/>
        <end position="112"/>
    </location>
</feature>
<dbReference type="Proteomes" id="UP000626109">
    <property type="component" value="Unassembled WGS sequence"/>
</dbReference>
<protein>
    <recommendedName>
        <fullName evidence="4">RRM domain-containing protein</fullName>
    </recommendedName>
</protein>
<evidence type="ECO:0000256" key="2">
    <source>
        <dbReference type="PROSITE-ProRule" id="PRU00176"/>
    </source>
</evidence>
<evidence type="ECO:0000256" key="1">
    <source>
        <dbReference type="ARBA" id="ARBA00022884"/>
    </source>
</evidence>
<feature type="region of interest" description="Disordered" evidence="3">
    <location>
        <begin position="239"/>
        <end position="266"/>
    </location>
</feature>
<reference evidence="5" key="1">
    <citation type="submission" date="2021-02" db="EMBL/GenBank/DDBJ databases">
        <authorList>
            <person name="Dougan E. K."/>
            <person name="Rhodes N."/>
            <person name="Thang M."/>
            <person name="Chan C."/>
        </authorList>
    </citation>
    <scope>NUCLEOTIDE SEQUENCE</scope>
</reference>
<gene>
    <name evidence="5" type="ORF">PGLA2088_LOCUS2599</name>
</gene>
<dbReference type="InterPro" id="IPR052462">
    <property type="entry name" value="SLIRP/GR-RBP-like"/>
</dbReference>
<evidence type="ECO:0000313" key="5">
    <source>
        <dbReference type="EMBL" id="CAE8643665.1"/>
    </source>
</evidence>
<organism evidence="5 6">
    <name type="scientific">Polarella glacialis</name>
    <name type="common">Dinoflagellate</name>
    <dbReference type="NCBI Taxonomy" id="89957"/>
    <lineage>
        <taxon>Eukaryota</taxon>
        <taxon>Sar</taxon>
        <taxon>Alveolata</taxon>
        <taxon>Dinophyceae</taxon>
        <taxon>Suessiales</taxon>
        <taxon>Suessiaceae</taxon>
        <taxon>Polarella</taxon>
    </lineage>
</organism>
<dbReference type="EMBL" id="CAJNNW010002149">
    <property type="protein sequence ID" value="CAE8643665.1"/>
    <property type="molecule type" value="Genomic_DNA"/>
</dbReference>
<sequence>MAKKKPQIADIQSWRKEKKAEKQQWKVDMEYKEAQGSKVSKKKPWQADGQKQHKQVLPKTVESVKTTNSKKKQKAVVDSETPGSTKEPEAAAAPSKRSLKAAERALGKRDQPENEEAAEDPSAEVEAEAPKKKKHKKEEGDAVEDAVDAVVVVDPEAFKVVVAGIPFHVNEKTLRRDFKDCGEILSLRLLMDRETGKSRGIAFISFTEQAAVDKALDFNGEDYAGRSLFVQIAGGALGASGGKSKGKGTGQRKSSGPGEKPAGLGPDCCTSVVLKGLAFSVTDAELLVHQPSS</sequence>